<reference evidence="2 3" key="1">
    <citation type="submission" date="2021-06" db="EMBL/GenBank/DDBJ databases">
        <title>Bacillus sp. RD4P76, an endophyte from a halophyte.</title>
        <authorList>
            <person name="Sun J.-Q."/>
        </authorList>
    </citation>
    <scope>NUCLEOTIDE SEQUENCE [LARGE SCALE GENOMIC DNA]</scope>
    <source>
        <strain evidence="2 3">JCM 17098</strain>
    </source>
</reference>
<protein>
    <submittedName>
        <fullName evidence="2">Transglutaminase-like domain-containing protein</fullName>
    </submittedName>
</protein>
<organism evidence="2 3">
    <name type="scientific">Evansella alkalicola</name>
    <dbReference type="NCBI Taxonomy" id="745819"/>
    <lineage>
        <taxon>Bacteria</taxon>
        <taxon>Bacillati</taxon>
        <taxon>Bacillota</taxon>
        <taxon>Bacilli</taxon>
        <taxon>Bacillales</taxon>
        <taxon>Bacillaceae</taxon>
        <taxon>Evansella</taxon>
    </lineage>
</organism>
<gene>
    <name evidence="2" type="ORF">KS407_19075</name>
</gene>
<dbReference type="InterPro" id="IPR002931">
    <property type="entry name" value="Transglutaminase-like"/>
</dbReference>
<sequence>MENVLRFYKEHGPMTEITNMKDMVRDIPKDVATIVIYVQNIFIHQHWSKAYGLELSEERKREPFIRSFGEKLQFLQSVGQGTCPLVPLGPRPNEQKMISICRDFSVAAVALCREAGIPARARCGFANYFEKGKYIDHWVLEYWNEERKKWVMVDAQLDNLQQEHLKIPFDPMNVGEDFFFTGPRAWQMCREGKENPELFGIFDWWGYIYLNCNLILDANSLLKMPMQPWDMWDGYKSLPMEKWHEKDYKLMDELASLALHVDDSLEDLIHFVQQNDKIKVPEDLGKITNSLE</sequence>
<dbReference type="Proteomes" id="UP000790580">
    <property type="component" value="Unassembled WGS sequence"/>
</dbReference>
<dbReference type="InterPro" id="IPR038765">
    <property type="entry name" value="Papain-like_cys_pep_sf"/>
</dbReference>
<dbReference type="RefSeq" id="WP_088076808.1">
    <property type="nucleotide sequence ID" value="NZ_JAHQCR010000080.1"/>
</dbReference>
<feature type="domain" description="Transglutaminase-like" evidence="1">
    <location>
        <begin position="100"/>
        <end position="155"/>
    </location>
</feature>
<name>A0ABS6JY62_9BACI</name>
<evidence type="ECO:0000259" key="1">
    <source>
        <dbReference type="Pfam" id="PF01841"/>
    </source>
</evidence>
<keyword evidence="3" id="KW-1185">Reference proteome</keyword>
<dbReference type="Gene3D" id="3.10.620.30">
    <property type="match status" value="1"/>
</dbReference>
<proteinExistence type="predicted"/>
<dbReference type="EMBL" id="JAHQCR010000080">
    <property type="protein sequence ID" value="MBU9723523.1"/>
    <property type="molecule type" value="Genomic_DNA"/>
</dbReference>
<evidence type="ECO:0000313" key="3">
    <source>
        <dbReference type="Proteomes" id="UP000790580"/>
    </source>
</evidence>
<comment type="caution">
    <text evidence="2">The sequence shown here is derived from an EMBL/GenBank/DDBJ whole genome shotgun (WGS) entry which is preliminary data.</text>
</comment>
<dbReference type="Pfam" id="PF01841">
    <property type="entry name" value="Transglut_core"/>
    <property type="match status" value="1"/>
</dbReference>
<dbReference type="SUPFAM" id="SSF54001">
    <property type="entry name" value="Cysteine proteinases"/>
    <property type="match status" value="1"/>
</dbReference>
<evidence type="ECO:0000313" key="2">
    <source>
        <dbReference type="EMBL" id="MBU9723523.1"/>
    </source>
</evidence>
<accession>A0ABS6JY62</accession>